<dbReference type="EMBL" id="BLAD01000068">
    <property type="protein sequence ID" value="GES03375.1"/>
    <property type="molecule type" value="Genomic_DNA"/>
</dbReference>
<feature type="chain" id="PRO_5024281324" description="ABC transporter substrate-binding protein" evidence="1">
    <location>
        <begin position="28"/>
        <end position="256"/>
    </location>
</feature>
<reference evidence="2 3" key="1">
    <citation type="submission" date="2019-10" db="EMBL/GenBank/DDBJ databases">
        <title>Whole genome shotgun sequence of Acrocarpospora corrugata NBRC 13972.</title>
        <authorList>
            <person name="Ichikawa N."/>
            <person name="Kimura A."/>
            <person name="Kitahashi Y."/>
            <person name="Komaki H."/>
            <person name="Oguchi A."/>
        </authorList>
    </citation>
    <scope>NUCLEOTIDE SEQUENCE [LARGE SCALE GENOMIC DNA]</scope>
    <source>
        <strain evidence="2 3">NBRC 13972</strain>
    </source>
</reference>
<dbReference type="PROSITE" id="PS51257">
    <property type="entry name" value="PROKAR_LIPOPROTEIN"/>
    <property type="match status" value="1"/>
</dbReference>
<evidence type="ECO:0000313" key="3">
    <source>
        <dbReference type="Proteomes" id="UP000334990"/>
    </source>
</evidence>
<keyword evidence="3" id="KW-1185">Reference proteome</keyword>
<keyword evidence="1" id="KW-0732">Signal</keyword>
<dbReference type="Proteomes" id="UP000334990">
    <property type="component" value="Unassembled WGS sequence"/>
</dbReference>
<dbReference type="RefSeq" id="WP_155339548.1">
    <property type="nucleotide sequence ID" value="NZ_BAAABN010000068.1"/>
</dbReference>
<dbReference type="Gene3D" id="3.40.50.1980">
    <property type="entry name" value="Nitrogenase molybdenum iron protein domain"/>
    <property type="match status" value="1"/>
</dbReference>
<evidence type="ECO:0008006" key="4">
    <source>
        <dbReference type="Google" id="ProtNLM"/>
    </source>
</evidence>
<proteinExistence type="predicted"/>
<gene>
    <name evidence="2" type="ORF">Acor_54410</name>
</gene>
<dbReference type="GO" id="GO:0046872">
    <property type="term" value="F:metal ion binding"/>
    <property type="evidence" value="ECO:0007669"/>
    <property type="project" value="InterPro"/>
</dbReference>
<evidence type="ECO:0000313" key="2">
    <source>
        <dbReference type="EMBL" id="GES03375.1"/>
    </source>
</evidence>
<dbReference type="OrthoDB" id="1951467at2"/>
<dbReference type="SUPFAM" id="SSF53807">
    <property type="entry name" value="Helical backbone' metal receptor"/>
    <property type="match status" value="1"/>
</dbReference>
<comment type="caution">
    <text evidence="2">The sequence shown here is derived from an EMBL/GenBank/DDBJ whole genome shotgun (WGS) entry which is preliminary data.</text>
</comment>
<name>A0A5M3W2W9_9ACTN</name>
<dbReference type="AlphaFoldDB" id="A0A5M3W2W9"/>
<protein>
    <recommendedName>
        <fullName evidence="4">ABC transporter substrate-binding protein</fullName>
    </recommendedName>
</protein>
<organism evidence="2 3">
    <name type="scientific">Acrocarpospora corrugata</name>
    <dbReference type="NCBI Taxonomy" id="35763"/>
    <lineage>
        <taxon>Bacteria</taxon>
        <taxon>Bacillati</taxon>
        <taxon>Actinomycetota</taxon>
        <taxon>Actinomycetes</taxon>
        <taxon>Streptosporangiales</taxon>
        <taxon>Streptosporangiaceae</taxon>
        <taxon>Acrocarpospora</taxon>
    </lineage>
</organism>
<sequence>MRTLSRIGLTALAAVLTLTSCGGTDEAATPESGALKVVAASSWEAGFAKAAGATDITVIVPPGVQHAPDYDPKPSDLAKVAEADVLLYAAFEGFAGKLKEAAGSDAKLIEVALDNAPDKVKAEVERLAAEFGTADAAKAWTATFDTEYAALKQKVTEATKGTAPVIVSQAFVAWAADLTGAQPAGVYGPQPPTAGEISTLAAKKPHLILDNSAMPGGDALTNVDAERVVINNFPDPSFDLITMYRANADAIVTALG</sequence>
<dbReference type="Pfam" id="PF01297">
    <property type="entry name" value="ZnuA"/>
    <property type="match status" value="1"/>
</dbReference>
<accession>A0A5M3W2W9</accession>
<dbReference type="GO" id="GO:0030001">
    <property type="term" value="P:metal ion transport"/>
    <property type="evidence" value="ECO:0007669"/>
    <property type="project" value="InterPro"/>
</dbReference>
<feature type="signal peptide" evidence="1">
    <location>
        <begin position="1"/>
        <end position="27"/>
    </location>
</feature>
<evidence type="ECO:0000256" key="1">
    <source>
        <dbReference type="SAM" id="SignalP"/>
    </source>
</evidence>
<dbReference type="InterPro" id="IPR006127">
    <property type="entry name" value="ZnuA-like"/>
</dbReference>